<evidence type="ECO:0000259" key="4">
    <source>
        <dbReference type="PROSITE" id="PS50222"/>
    </source>
</evidence>
<keyword evidence="1" id="KW-0597">Phosphoprotein</keyword>
<evidence type="ECO:0000313" key="6">
    <source>
        <dbReference type="Proteomes" id="UP001497497"/>
    </source>
</evidence>
<feature type="domain" description="EF-hand" evidence="4">
    <location>
        <begin position="880"/>
        <end position="915"/>
    </location>
</feature>
<dbReference type="InterPro" id="IPR002048">
    <property type="entry name" value="EF_hand_dom"/>
</dbReference>
<dbReference type="SMART" id="SM00054">
    <property type="entry name" value="EFh"/>
    <property type="match status" value="15"/>
</dbReference>
<proteinExistence type="predicted"/>
<dbReference type="FunFam" id="1.10.238.10:FF:000121">
    <property type="entry name" value="EF-hand calcium-binding domain-containing protein 6"/>
    <property type="match status" value="4"/>
</dbReference>
<feature type="domain" description="EF-hand" evidence="4">
    <location>
        <begin position="80"/>
        <end position="115"/>
    </location>
</feature>
<dbReference type="InterPro" id="IPR011992">
    <property type="entry name" value="EF-hand-dom_pair"/>
</dbReference>
<dbReference type="GO" id="GO:0005509">
    <property type="term" value="F:calcium ion binding"/>
    <property type="evidence" value="ECO:0007669"/>
    <property type="project" value="InterPro"/>
</dbReference>
<dbReference type="PANTHER" id="PTHR20875:SF2">
    <property type="entry name" value="EF-HAND CALCIUM-BINDING DOMAIN-CONTAINING PROTEIN 6"/>
    <property type="match status" value="1"/>
</dbReference>
<dbReference type="Pfam" id="PF08976">
    <property type="entry name" value="EF-hand_11"/>
    <property type="match status" value="3"/>
</dbReference>
<dbReference type="InterPro" id="IPR052603">
    <property type="entry name" value="EFCB6"/>
</dbReference>
<keyword evidence="6" id="KW-1185">Reference proteome</keyword>
<feature type="domain" description="EF-hand" evidence="4">
    <location>
        <begin position="1482"/>
        <end position="1517"/>
    </location>
</feature>
<gene>
    <name evidence="5" type="ORF">GSLYS_00014972001</name>
</gene>
<evidence type="ECO:0000256" key="1">
    <source>
        <dbReference type="ARBA" id="ARBA00022553"/>
    </source>
</evidence>
<dbReference type="PROSITE" id="PS00018">
    <property type="entry name" value="EF_HAND_1"/>
    <property type="match status" value="2"/>
</dbReference>
<feature type="domain" description="EF-hand" evidence="4">
    <location>
        <begin position="183"/>
        <end position="218"/>
    </location>
</feature>
<evidence type="ECO:0000313" key="5">
    <source>
        <dbReference type="EMBL" id="CAL1541366.1"/>
    </source>
</evidence>
<dbReference type="EMBL" id="CAXITT010000428">
    <property type="protein sequence ID" value="CAL1541366.1"/>
    <property type="molecule type" value="Genomic_DNA"/>
</dbReference>
<name>A0AAV2I3Z6_LYMST</name>
<keyword evidence="3" id="KW-0106">Calcium</keyword>
<evidence type="ECO:0000256" key="2">
    <source>
        <dbReference type="ARBA" id="ARBA00022737"/>
    </source>
</evidence>
<dbReference type="InterPro" id="IPR018247">
    <property type="entry name" value="EF_Hand_1_Ca_BS"/>
</dbReference>
<protein>
    <recommendedName>
        <fullName evidence="4">EF-hand domain-containing protein</fullName>
    </recommendedName>
</protein>
<feature type="domain" description="EF-hand" evidence="4">
    <location>
        <begin position="773"/>
        <end position="808"/>
    </location>
</feature>
<dbReference type="InterPro" id="IPR015070">
    <property type="entry name" value="EF_hand_DJBP"/>
</dbReference>
<comment type="caution">
    <text evidence="5">The sequence shown here is derived from an EMBL/GenBank/DDBJ whole genome shotgun (WGS) entry which is preliminary data.</text>
</comment>
<dbReference type="PROSITE" id="PS50222">
    <property type="entry name" value="EF_HAND_2"/>
    <property type="match status" value="10"/>
</dbReference>
<feature type="domain" description="EF-hand" evidence="4">
    <location>
        <begin position="317"/>
        <end position="352"/>
    </location>
</feature>
<feature type="domain" description="EF-hand" evidence="4">
    <location>
        <begin position="427"/>
        <end position="462"/>
    </location>
</feature>
<dbReference type="Gene3D" id="1.10.238.10">
    <property type="entry name" value="EF-hand"/>
    <property type="match status" value="13"/>
</dbReference>
<feature type="domain" description="EF-hand" evidence="4">
    <location>
        <begin position="663"/>
        <end position="698"/>
    </location>
</feature>
<dbReference type="Pfam" id="PF13499">
    <property type="entry name" value="EF-hand_7"/>
    <property type="match status" value="3"/>
</dbReference>
<keyword evidence="2" id="KW-0677">Repeat</keyword>
<dbReference type="CDD" id="cd00051">
    <property type="entry name" value="EFh"/>
    <property type="match status" value="3"/>
</dbReference>
<feature type="domain" description="EF-hand" evidence="4">
    <location>
        <begin position="1367"/>
        <end position="1402"/>
    </location>
</feature>
<evidence type="ECO:0000256" key="3">
    <source>
        <dbReference type="ARBA" id="ARBA00022837"/>
    </source>
</evidence>
<dbReference type="SUPFAM" id="SSF47473">
    <property type="entry name" value="EF-hand"/>
    <property type="match status" value="7"/>
</dbReference>
<dbReference type="GO" id="GO:0005654">
    <property type="term" value="C:nucleoplasm"/>
    <property type="evidence" value="ECO:0007669"/>
    <property type="project" value="TreeGrafter"/>
</dbReference>
<sequence>MANVKSLLPESHGVQFTSRPALRTRESLGPCTLSHTSYTSSAQNLGLIHREGCESIPFPHVGLKRSSIEIEAALREKVYKKLDQLQKAFKMYDVDDDEKVTKDEFRRVLECNCMPLTSEEFNSILAKLSLTNGGTRVNYVDFLRKFHGLDASNTIGNLRLGLHTPKELNLDILEKLLKDKINANLRSVLKGLQMSDFNMDGKVQKNELRRVLENHCFKFTDEQYEKLWDRYDFQHTGLVNYQDFFARLGVIVKLNRNLLPARTAAGVPQWPKGITSWSRHNKGAAGQLQYQQKEDEKLIRSLTLEQIEFEFRKRMRNNYLKLKKTFMSFDKHLDGYVSIEDLKSILNSFTLPMSDELFLQLMERCGIRASGRVAWEIFLEKFQSPISIGNGQTIPIGSNYRIYPIMEMQRVVEWDSIWKQLYKRVQSHYNGLKEAFLQMDKNRDGRISRKEFRELIEKFTFRLDDKQFQELMSRIDPDHGSNIDYHIFLRLFEEKETKDGHKWLKSVHKYNDKPRPAILNWDTVEELLREKITYYWKDVSDWLTYHDRKGQGYMSMGTLKKILDMQVLPISKEHFENLITRCTDFKEGKVNYMEFLARLGVDVRPGDIHGVSSQIMESSGRAEVMRNIDLINRHDQMALNQCYRTSQMSADEVITRFKDKMSQLSPELRRAFLACDKQSKGHITKKEFRRILSDLGILMSDEQFSELMAKLKMHNGHMKYMDFIMNFGDPRQLDPSPTIFEHPGNHKVNPIRGLEYGMTAVDIEAKLRQKLRENFTNLREAFHKFDDIHKGSLDKQSFRRMLDSFMIHTTDPEYEKLCTTLGITNNCRMSYVDFLERFELKDGPDGHKWLKSVHRYNETIPPKPLLAADAHSLLAQKAFRQWKDLSMAFRSMDNKANGVITRKDLRETLNKFVIPMQPVEFKKLWARLDTDNQGFISHQNFVQRLGASEYASGDNTGTSHDIIDGSCCSLEDHIRRQQEKHEDITWHQANLTKNMPTAMVERYLRDKIRDGYTDFFSAFSKFDTQKCGSLSASDIQKVLSEQNLFIDDEQFFTLLDRIGLGTSKSRINYEDFLNAFEDGRKSSYGNQLQDLSIEAYHKLTPEEAEKKLKHKLKKNIEDITKALAAFDKEQCGKVAVSDFHRVLDLFCFVMTKPQWKLIKAGLNIDSEMFVHYNDYLSELLTGDVSETSISIIFSVENAFLAGTPNTLDSVDQATERIHEAVVSHYHKILRDFESFDVAQIGSVTAEEFKQVIARYAVIMNDEQFNKLWGVSPVNEFGNVDYKQFLKLFSEGMPILLNSNPQTLIPGAPTNYILEDPSTPSTSRPLTRVSSRPFSRLTHVSSRSASRTSTPMVNAENAEMMIKDIVLQHWQSMQKRFREMDVDNSGAISVAQFKHLLSQYGLVLSPAEFQDLVTKYDIHENGTFCYSNFMRHFVLTVKSSKGRALTTRERAPSKHLYQLHNSSIQEEDEKDDALRRTQECIRQKWKEMRRAFRNIDSKSQGVIPTDDFRKVLRQFNINLTENEFQEMQGKYDKNLTNWLNYNDFLKDHLLSEV</sequence>
<organism evidence="5 6">
    <name type="scientific">Lymnaea stagnalis</name>
    <name type="common">Great pond snail</name>
    <name type="synonym">Helix stagnalis</name>
    <dbReference type="NCBI Taxonomy" id="6523"/>
    <lineage>
        <taxon>Eukaryota</taxon>
        <taxon>Metazoa</taxon>
        <taxon>Spiralia</taxon>
        <taxon>Lophotrochozoa</taxon>
        <taxon>Mollusca</taxon>
        <taxon>Gastropoda</taxon>
        <taxon>Heterobranchia</taxon>
        <taxon>Euthyneura</taxon>
        <taxon>Panpulmonata</taxon>
        <taxon>Hygrophila</taxon>
        <taxon>Lymnaeoidea</taxon>
        <taxon>Lymnaeidae</taxon>
        <taxon>Lymnaea</taxon>
    </lineage>
</organism>
<dbReference type="PANTHER" id="PTHR20875">
    <property type="entry name" value="EF-HAND CALCIUM-BINDING DOMAIN-CONTAINING PROTEIN 6-RELATED"/>
    <property type="match status" value="1"/>
</dbReference>
<dbReference type="Proteomes" id="UP001497497">
    <property type="component" value="Unassembled WGS sequence"/>
</dbReference>
<dbReference type="FunFam" id="1.10.238.10:FF:000179">
    <property type="entry name" value="EF-hand calcium-binding domain-containing protein 6"/>
    <property type="match status" value="1"/>
</dbReference>
<feature type="domain" description="EF-hand" evidence="4">
    <location>
        <begin position="916"/>
        <end position="951"/>
    </location>
</feature>
<accession>A0AAV2I3Z6</accession>
<reference evidence="5 6" key="1">
    <citation type="submission" date="2024-04" db="EMBL/GenBank/DDBJ databases">
        <authorList>
            <consortium name="Genoscope - CEA"/>
            <person name="William W."/>
        </authorList>
    </citation>
    <scope>NUCLEOTIDE SEQUENCE [LARGE SCALE GENOMIC DNA]</scope>
</reference>